<evidence type="ECO:0000313" key="3">
    <source>
        <dbReference type="Proteomes" id="UP000504634"/>
    </source>
</evidence>
<reference evidence="4" key="1">
    <citation type="submission" date="2025-08" db="UniProtKB">
        <authorList>
            <consortium name="RefSeq"/>
        </authorList>
    </citation>
    <scope>IDENTIFICATION</scope>
    <source>
        <strain evidence="4">11010-0011.00</strain>
        <tissue evidence="4">Whole body</tissue>
    </source>
</reference>
<dbReference type="RefSeq" id="XP_030387277.1">
    <property type="nucleotide sequence ID" value="XM_030531417.1"/>
</dbReference>
<keyword evidence="2" id="KW-1133">Transmembrane helix</keyword>
<evidence type="ECO:0000256" key="1">
    <source>
        <dbReference type="SAM" id="MobiDB-lite"/>
    </source>
</evidence>
<dbReference type="OrthoDB" id="7870052at2759"/>
<proteinExistence type="predicted"/>
<evidence type="ECO:0000256" key="2">
    <source>
        <dbReference type="SAM" id="Phobius"/>
    </source>
</evidence>
<gene>
    <name evidence="4" type="primary">LOC115633909</name>
</gene>
<accession>A0A6J2UJ86</accession>
<organism evidence="3 4">
    <name type="scientific">Drosophila lebanonensis</name>
    <name type="common">Fruit fly</name>
    <name type="synonym">Scaptodrosophila lebanonensis</name>
    <dbReference type="NCBI Taxonomy" id="7225"/>
    <lineage>
        <taxon>Eukaryota</taxon>
        <taxon>Metazoa</taxon>
        <taxon>Ecdysozoa</taxon>
        <taxon>Arthropoda</taxon>
        <taxon>Hexapoda</taxon>
        <taxon>Insecta</taxon>
        <taxon>Pterygota</taxon>
        <taxon>Neoptera</taxon>
        <taxon>Endopterygota</taxon>
        <taxon>Diptera</taxon>
        <taxon>Brachycera</taxon>
        <taxon>Muscomorpha</taxon>
        <taxon>Ephydroidea</taxon>
        <taxon>Drosophilidae</taxon>
        <taxon>Scaptodrosophila</taxon>
    </lineage>
</organism>
<dbReference type="GeneID" id="115633909"/>
<feature type="compositionally biased region" description="Acidic residues" evidence="1">
    <location>
        <begin position="36"/>
        <end position="47"/>
    </location>
</feature>
<dbReference type="AlphaFoldDB" id="A0A6J2UJ86"/>
<evidence type="ECO:0000313" key="4">
    <source>
        <dbReference type="RefSeq" id="XP_030387277.1"/>
    </source>
</evidence>
<keyword evidence="3" id="KW-1185">Reference proteome</keyword>
<protein>
    <submittedName>
        <fullName evidence="4">Uncharacterized protein LOC115633909</fullName>
    </submittedName>
</protein>
<feature type="region of interest" description="Disordered" evidence="1">
    <location>
        <begin position="34"/>
        <end position="70"/>
    </location>
</feature>
<keyword evidence="2" id="KW-0472">Membrane</keyword>
<name>A0A6J2UJ86_DROLE</name>
<sequence length="149" mass="16844">MYISKAIKQLLKYIQRQMVERTQEPVDTKSKSIIVENDEDSTSDVDEISLSSSKRKSVSIHPGNEPIPPRRQLTVKSQESCSAGLTGFAVTGVAMFVLIVIAWFIIMQMDFLLHLFTEISEAIFSTIGYIQYRKGLPAEELDTTYYSTI</sequence>
<dbReference type="Proteomes" id="UP000504634">
    <property type="component" value="Unplaced"/>
</dbReference>
<feature type="transmembrane region" description="Helical" evidence="2">
    <location>
        <begin position="80"/>
        <end position="105"/>
    </location>
</feature>
<keyword evidence="2" id="KW-0812">Transmembrane</keyword>